<reference evidence="2 3" key="1">
    <citation type="submission" date="2019-07" db="EMBL/GenBank/DDBJ databases">
        <title>De Novo Assembly of kiwifruit Actinidia rufa.</title>
        <authorList>
            <person name="Sugita-Konishi S."/>
            <person name="Sato K."/>
            <person name="Mori E."/>
            <person name="Abe Y."/>
            <person name="Kisaki G."/>
            <person name="Hamano K."/>
            <person name="Suezawa K."/>
            <person name="Otani M."/>
            <person name="Fukuda T."/>
            <person name="Manabe T."/>
            <person name="Gomi K."/>
            <person name="Tabuchi M."/>
            <person name="Akimitsu K."/>
            <person name="Kataoka I."/>
        </authorList>
    </citation>
    <scope>NUCLEOTIDE SEQUENCE [LARGE SCALE GENOMIC DNA]</scope>
    <source>
        <strain evidence="3">cv. Fuchu</strain>
    </source>
</reference>
<feature type="compositionally biased region" description="Basic and acidic residues" evidence="1">
    <location>
        <begin position="31"/>
        <end position="61"/>
    </location>
</feature>
<evidence type="ECO:0000313" key="2">
    <source>
        <dbReference type="EMBL" id="GFY89961.1"/>
    </source>
</evidence>
<dbReference type="GO" id="GO:0010020">
    <property type="term" value="P:chloroplast fission"/>
    <property type="evidence" value="ECO:0007669"/>
    <property type="project" value="InterPro"/>
</dbReference>
<dbReference type="AlphaFoldDB" id="A0A7J0ETZ5"/>
<accession>A0A7J0ETZ5</accession>
<proteinExistence type="predicted"/>
<dbReference type="OrthoDB" id="17255at2759"/>
<sequence>MDGDGIGLVLARASELQSKITNCIHRASNLRTEENKEREQEREGEDNEGRSQDKVGEAAKEVEEEEEEEEAERLLNIRDAFESLEAQLSSLQVSSGSSVFLFSP</sequence>
<dbReference type="InterPro" id="IPR038939">
    <property type="entry name" value="PDV1/PDV2"/>
</dbReference>
<evidence type="ECO:0000256" key="1">
    <source>
        <dbReference type="SAM" id="MobiDB-lite"/>
    </source>
</evidence>
<dbReference type="PANTHER" id="PTHR33600">
    <property type="entry name" value="PLASTID DIVISION PROTEIN PDV2"/>
    <property type="match status" value="1"/>
</dbReference>
<dbReference type="PANTHER" id="PTHR33600:SF3">
    <property type="entry name" value="PLASTID DIVISION PROTEIN PDV2"/>
    <property type="match status" value="1"/>
</dbReference>
<organism evidence="2 3">
    <name type="scientific">Actinidia rufa</name>
    <dbReference type="NCBI Taxonomy" id="165716"/>
    <lineage>
        <taxon>Eukaryota</taxon>
        <taxon>Viridiplantae</taxon>
        <taxon>Streptophyta</taxon>
        <taxon>Embryophyta</taxon>
        <taxon>Tracheophyta</taxon>
        <taxon>Spermatophyta</taxon>
        <taxon>Magnoliopsida</taxon>
        <taxon>eudicotyledons</taxon>
        <taxon>Gunneridae</taxon>
        <taxon>Pentapetalae</taxon>
        <taxon>asterids</taxon>
        <taxon>Ericales</taxon>
        <taxon>Actinidiaceae</taxon>
        <taxon>Actinidia</taxon>
    </lineage>
</organism>
<name>A0A7J0ETZ5_9ERIC</name>
<evidence type="ECO:0000313" key="3">
    <source>
        <dbReference type="Proteomes" id="UP000585474"/>
    </source>
</evidence>
<protein>
    <submittedName>
        <fullName evidence="2">Uncharacterized protein</fullName>
    </submittedName>
</protein>
<feature type="compositionally biased region" description="Acidic residues" evidence="1">
    <location>
        <begin position="62"/>
        <end position="71"/>
    </location>
</feature>
<dbReference type="EMBL" id="BJWL01000007">
    <property type="protein sequence ID" value="GFY89961.1"/>
    <property type="molecule type" value="Genomic_DNA"/>
</dbReference>
<feature type="region of interest" description="Disordered" evidence="1">
    <location>
        <begin position="25"/>
        <end position="74"/>
    </location>
</feature>
<comment type="caution">
    <text evidence="2">The sequence shown here is derived from an EMBL/GenBank/DDBJ whole genome shotgun (WGS) entry which is preliminary data.</text>
</comment>
<keyword evidence="3" id="KW-1185">Reference proteome</keyword>
<gene>
    <name evidence="2" type="ORF">Acr_07g0001580</name>
</gene>
<dbReference type="Proteomes" id="UP000585474">
    <property type="component" value="Unassembled WGS sequence"/>
</dbReference>